<gene>
    <name evidence="2" type="ORF">SAMN06265218_11746</name>
</gene>
<evidence type="ECO:0000256" key="1">
    <source>
        <dbReference type="SAM" id="Phobius"/>
    </source>
</evidence>
<sequence>MRYLLTGVFFGFILVKSEVISWFRIQEMFRFDDIHMYGIIGSAVLVAGVCIQFIKRWKMRDIDGNLITIAPKDSSQYNRYILGGIIFGMGWALTGACPGPLYTLTGTGLWIFAIPLTSAIAGAWMYGLLRERLPH</sequence>
<dbReference type="InterPro" id="IPR007272">
    <property type="entry name" value="Sulf_transp_TsuA/YedE"/>
</dbReference>
<keyword evidence="1" id="KW-0812">Transmembrane</keyword>
<dbReference type="Pfam" id="PF04143">
    <property type="entry name" value="Sulf_transp"/>
    <property type="match status" value="1"/>
</dbReference>
<proteinExistence type="predicted"/>
<name>A0A521EM44_9BACT</name>
<feature type="transmembrane region" description="Helical" evidence="1">
    <location>
        <begin position="108"/>
        <end position="129"/>
    </location>
</feature>
<accession>A0A521EM44</accession>
<dbReference type="Proteomes" id="UP000317593">
    <property type="component" value="Unassembled WGS sequence"/>
</dbReference>
<protein>
    <submittedName>
        <fullName evidence="2">Uncharacterized protein</fullName>
    </submittedName>
</protein>
<dbReference type="AlphaFoldDB" id="A0A521EM44"/>
<evidence type="ECO:0000313" key="2">
    <source>
        <dbReference type="EMBL" id="SMO84988.1"/>
    </source>
</evidence>
<reference evidence="2 3" key="1">
    <citation type="submission" date="2017-05" db="EMBL/GenBank/DDBJ databases">
        <authorList>
            <person name="Varghese N."/>
            <person name="Submissions S."/>
        </authorList>
    </citation>
    <scope>NUCLEOTIDE SEQUENCE [LARGE SCALE GENOMIC DNA]</scope>
    <source>
        <strain evidence="2 3">DSM 21194</strain>
    </source>
</reference>
<dbReference type="EMBL" id="FXTH01000017">
    <property type="protein sequence ID" value="SMO84988.1"/>
    <property type="molecule type" value="Genomic_DNA"/>
</dbReference>
<keyword evidence="1" id="KW-0472">Membrane</keyword>
<organism evidence="2 3">
    <name type="scientific">Fodinibius sediminis</name>
    <dbReference type="NCBI Taxonomy" id="1214077"/>
    <lineage>
        <taxon>Bacteria</taxon>
        <taxon>Pseudomonadati</taxon>
        <taxon>Balneolota</taxon>
        <taxon>Balneolia</taxon>
        <taxon>Balneolales</taxon>
        <taxon>Balneolaceae</taxon>
        <taxon>Fodinibius</taxon>
    </lineage>
</organism>
<dbReference type="RefSeq" id="WP_142715619.1">
    <property type="nucleotide sequence ID" value="NZ_FXTH01000017.1"/>
</dbReference>
<keyword evidence="1" id="KW-1133">Transmembrane helix</keyword>
<evidence type="ECO:0000313" key="3">
    <source>
        <dbReference type="Proteomes" id="UP000317593"/>
    </source>
</evidence>
<feature type="transmembrane region" description="Helical" evidence="1">
    <location>
        <begin position="35"/>
        <end position="54"/>
    </location>
</feature>
<dbReference type="OrthoDB" id="9790409at2"/>
<keyword evidence="3" id="KW-1185">Reference proteome</keyword>
<feature type="transmembrane region" description="Helical" evidence="1">
    <location>
        <begin position="80"/>
        <end position="102"/>
    </location>
</feature>